<evidence type="ECO:0000256" key="5">
    <source>
        <dbReference type="ARBA" id="ARBA00023004"/>
    </source>
</evidence>
<dbReference type="PROSITE" id="PS51007">
    <property type="entry name" value="CYTC"/>
    <property type="match status" value="1"/>
</dbReference>
<evidence type="ECO:0000256" key="6">
    <source>
        <dbReference type="PROSITE-ProRule" id="PRU00433"/>
    </source>
</evidence>
<keyword evidence="1" id="KW-0813">Transport</keyword>
<sequence length="140" mass="14950">MARIRDRTGLQGLGESAGLAILPAFVRPVLERRSMKLIPLIVATGALSLAATTHAADLDAGRQLAYTCTGCHGIAGYKNAYPNYHVPRIAGQNRDYLVAALTAYSKGERTHPTMRAQGEALSAEEIDNVASYLASLREAP</sequence>
<dbReference type="PANTHER" id="PTHR33751">
    <property type="entry name" value="CBB3-TYPE CYTOCHROME C OXIDASE SUBUNIT FIXP"/>
    <property type="match status" value="1"/>
</dbReference>
<evidence type="ECO:0000313" key="9">
    <source>
        <dbReference type="Proteomes" id="UP000294599"/>
    </source>
</evidence>
<dbReference type="Proteomes" id="UP000294599">
    <property type="component" value="Unassembled WGS sequence"/>
</dbReference>
<dbReference type="AlphaFoldDB" id="A0A4R3L975"/>
<dbReference type="InterPro" id="IPR036909">
    <property type="entry name" value="Cyt_c-like_dom_sf"/>
</dbReference>
<evidence type="ECO:0000256" key="4">
    <source>
        <dbReference type="ARBA" id="ARBA00022982"/>
    </source>
</evidence>
<dbReference type="Gene3D" id="1.10.760.10">
    <property type="entry name" value="Cytochrome c-like domain"/>
    <property type="match status" value="1"/>
</dbReference>
<dbReference type="GO" id="GO:0020037">
    <property type="term" value="F:heme binding"/>
    <property type="evidence" value="ECO:0007669"/>
    <property type="project" value="InterPro"/>
</dbReference>
<reference evidence="8 9" key="1">
    <citation type="submission" date="2019-03" db="EMBL/GenBank/DDBJ databases">
        <title>Genomic Encyclopedia of Type Strains, Phase IV (KMG-IV): sequencing the most valuable type-strain genomes for metagenomic binning, comparative biology and taxonomic classification.</title>
        <authorList>
            <person name="Goeker M."/>
        </authorList>
    </citation>
    <scope>NUCLEOTIDE SEQUENCE [LARGE SCALE GENOMIC DNA]</scope>
    <source>
        <strain evidence="8 9">DSM 21944</strain>
    </source>
</reference>
<keyword evidence="2 6" id="KW-0349">Heme</keyword>
<keyword evidence="3 6" id="KW-0479">Metal-binding</keyword>
<dbReference type="InterPro" id="IPR009056">
    <property type="entry name" value="Cyt_c-like_dom"/>
</dbReference>
<protein>
    <submittedName>
        <fullName evidence="8">Cytochrome c553</fullName>
    </submittedName>
</protein>
<dbReference type="GO" id="GO:0046872">
    <property type="term" value="F:metal ion binding"/>
    <property type="evidence" value="ECO:0007669"/>
    <property type="project" value="UniProtKB-KW"/>
</dbReference>
<keyword evidence="9" id="KW-1185">Reference proteome</keyword>
<dbReference type="SUPFAM" id="SSF46626">
    <property type="entry name" value="Cytochrome c"/>
    <property type="match status" value="1"/>
</dbReference>
<organism evidence="8 9">
    <name type="scientific">Pseudofulvimonas gallinarii</name>
    <dbReference type="NCBI Taxonomy" id="634155"/>
    <lineage>
        <taxon>Bacteria</taxon>
        <taxon>Pseudomonadati</taxon>
        <taxon>Pseudomonadota</taxon>
        <taxon>Gammaproteobacteria</taxon>
        <taxon>Lysobacterales</taxon>
        <taxon>Rhodanobacteraceae</taxon>
        <taxon>Pseudofulvimonas</taxon>
    </lineage>
</organism>
<evidence type="ECO:0000259" key="7">
    <source>
        <dbReference type="PROSITE" id="PS51007"/>
    </source>
</evidence>
<evidence type="ECO:0000313" key="8">
    <source>
        <dbReference type="EMBL" id="TCS96363.1"/>
    </source>
</evidence>
<keyword evidence="5 6" id="KW-0408">Iron</keyword>
<dbReference type="InterPro" id="IPR050597">
    <property type="entry name" value="Cytochrome_c_Oxidase_Subunit"/>
</dbReference>
<dbReference type="Pfam" id="PF00034">
    <property type="entry name" value="Cytochrom_C"/>
    <property type="match status" value="1"/>
</dbReference>
<proteinExistence type="predicted"/>
<dbReference type="PANTHER" id="PTHR33751:SF9">
    <property type="entry name" value="CYTOCHROME C4"/>
    <property type="match status" value="1"/>
</dbReference>
<evidence type="ECO:0000256" key="1">
    <source>
        <dbReference type="ARBA" id="ARBA00022448"/>
    </source>
</evidence>
<name>A0A4R3L975_9GAMM</name>
<evidence type="ECO:0000256" key="2">
    <source>
        <dbReference type="ARBA" id="ARBA00022617"/>
    </source>
</evidence>
<comment type="caution">
    <text evidence="8">The sequence shown here is derived from an EMBL/GenBank/DDBJ whole genome shotgun (WGS) entry which is preliminary data.</text>
</comment>
<keyword evidence="4" id="KW-0249">Electron transport</keyword>
<gene>
    <name evidence="8" type="ORF">EDC25_11551</name>
</gene>
<dbReference type="GO" id="GO:0009055">
    <property type="term" value="F:electron transfer activity"/>
    <property type="evidence" value="ECO:0007669"/>
    <property type="project" value="InterPro"/>
</dbReference>
<feature type="domain" description="Cytochrome c" evidence="7">
    <location>
        <begin position="56"/>
        <end position="137"/>
    </location>
</feature>
<accession>A0A4R3L975</accession>
<evidence type="ECO:0000256" key="3">
    <source>
        <dbReference type="ARBA" id="ARBA00022723"/>
    </source>
</evidence>
<dbReference type="EMBL" id="SMAF01000015">
    <property type="protein sequence ID" value="TCS96363.1"/>
    <property type="molecule type" value="Genomic_DNA"/>
</dbReference>